<evidence type="ECO:0000256" key="3">
    <source>
        <dbReference type="ARBA" id="ARBA00022448"/>
    </source>
</evidence>
<keyword evidence="5 9" id="KW-0812">Transmembrane</keyword>
<organism evidence="10 11">
    <name type="scientific">Stieleria maiorica</name>
    <dbReference type="NCBI Taxonomy" id="2795974"/>
    <lineage>
        <taxon>Bacteria</taxon>
        <taxon>Pseudomonadati</taxon>
        <taxon>Planctomycetota</taxon>
        <taxon>Planctomycetia</taxon>
        <taxon>Pirellulales</taxon>
        <taxon>Pirellulaceae</taxon>
        <taxon>Stieleria</taxon>
    </lineage>
</organism>
<dbReference type="GO" id="GO:0005886">
    <property type="term" value="C:plasma membrane"/>
    <property type="evidence" value="ECO:0007669"/>
    <property type="project" value="UniProtKB-SubCell"/>
</dbReference>
<comment type="subcellular location">
    <subcellularLocation>
        <location evidence="1">Cell membrane</location>
        <topology evidence="1">Multi-pass membrane protein</topology>
    </subcellularLocation>
</comment>
<proteinExistence type="inferred from homology"/>
<name>A0A5B9M591_9BACT</name>
<feature type="region of interest" description="Disordered" evidence="8">
    <location>
        <begin position="233"/>
        <end position="252"/>
    </location>
</feature>
<feature type="transmembrane region" description="Helical" evidence="9">
    <location>
        <begin position="16"/>
        <end position="34"/>
    </location>
</feature>
<protein>
    <submittedName>
        <fullName evidence="10">AI-2 transport protein TqsA</fullName>
    </submittedName>
</protein>
<evidence type="ECO:0000256" key="1">
    <source>
        <dbReference type="ARBA" id="ARBA00004651"/>
    </source>
</evidence>
<comment type="similarity">
    <text evidence="2">Belongs to the autoinducer-2 exporter (AI-2E) (TC 2.A.86) family.</text>
</comment>
<evidence type="ECO:0000313" key="11">
    <source>
        <dbReference type="Proteomes" id="UP000321353"/>
    </source>
</evidence>
<feature type="region of interest" description="Disordered" evidence="8">
    <location>
        <begin position="134"/>
        <end position="218"/>
    </location>
</feature>
<feature type="transmembrane region" description="Helical" evidence="9">
    <location>
        <begin position="431"/>
        <end position="453"/>
    </location>
</feature>
<feature type="compositionally biased region" description="Pro residues" evidence="8">
    <location>
        <begin position="172"/>
        <end position="187"/>
    </location>
</feature>
<feature type="compositionally biased region" description="Polar residues" evidence="8">
    <location>
        <begin position="145"/>
        <end position="154"/>
    </location>
</feature>
<feature type="transmembrane region" description="Helical" evidence="9">
    <location>
        <begin position="40"/>
        <end position="60"/>
    </location>
</feature>
<feature type="compositionally biased region" description="Acidic residues" evidence="8">
    <location>
        <begin position="201"/>
        <end position="211"/>
    </location>
</feature>
<dbReference type="PANTHER" id="PTHR21716:SF53">
    <property type="entry name" value="PERMEASE PERM-RELATED"/>
    <property type="match status" value="1"/>
</dbReference>
<evidence type="ECO:0000256" key="2">
    <source>
        <dbReference type="ARBA" id="ARBA00009773"/>
    </source>
</evidence>
<dbReference type="Proteomes" id="UP000321353">
    <property type="component" value="Chromosome"/>
</dbReference>
<feature type="transmembrane region" description="Helical" evidence="9">
    <location>
        <begin position="393"/>
        <end position="411"/>
    </location>
</feature>
<sequence>MSESDEPGKRISDQQIQTVCLMVLAGVAGIYLVYWLRPVLVPFVVACFIVSGVGPILTYLENRFSVSRVVAAGMAFLLGVGLMGVFGLTISFSIIDLAKNKDDYRIRVRQLVDKLDDTLSFDSLSLKRFTGDRFSAEDDADTPTGEDQTLSSGTDPIASPTELAEQSAAIEPEPPVPPAASVQPPPSDGAIPAVEPSQDAADGEPPADDNADPSSTDAATAMNTDEAIVDDEAAEGSPELADELSPPLAESPTLQIHSRSAPVESARMKEATELVDAFVRDGISVVLQAFLSLVSTSIVVLIYVFFLLLGKSSYAQTATLREIDTQIRGYLSLKTVISIGTGAVFGLTLRMFGVPMALSFGVLAFLLNFIPNIGPIVASLLPIPLILLDPSGNITWMVSVIVATSAIQILSGNVVEPKLMGNSSDLHPVTILLGLMFWGMMWGIIGMFLATPITAAMKIVLERFEPTRQIANIMAGRLESSAAAA</sequence>
<dbReference type="KEGG" id="smam:Mal15_02980"/>
<keyword evidence="6 9" id="KW-1133">Transmembrane helix</keyword>
<dbReference type="InterPro" id="IPR002549">
    <property type="entry name" value="AI-2E-like"/>
</dbReference>
<dbReference type="AlphaFoldDB" id="A0A5B9M591"/>
<keyword evidence="11" id="KW-1185">Reference proteome</keyword>
<evidence type="ECO:0000256" key="9">
    <source>
        <dbReference type="SAM" id="Phobius"/>
    </source>
</evidence>
<feature type="transmembrane region" description="Helical" evidence="9">
    <location>
        <begin position="72"/>
        <end position="95"/>
    </location>
</feature>
<gene>
    <name evidence="10" type="primary">tqsA_1</name>
    <name evidence="10" type="ORF">Mal15_02980</name>
</gene>
<dbReference type="RefSeq" id="WP_147866106.1">
    <property type="nucleotide sequence ID" value="NZ_CP036264.1"/>
</dbReference>
<keyword evidence="7 9" id="KW-0472">Membrane</keyword>
<evidence type="ECO:0000313" key="10">
    <source>
        <dbReference type="EMBL" id="QEF96271.1"/>
    </source>
</evidence>
<evidence type="ECO:0000256" key="7">
    <source>
        <dbReference type="ARBA" id="ARBA00023136"/>
    </source>
</evidence>
<evidence type="ECO:0000256" key="4">
    <source>
        <dbReference type="ARBA" id="ARBA00022475"/>
    </source>
</evidence>
<dbReference type="Pfam" id="PF01594">
    <property type="entry name" value="AI-2E_transport"/>
    <property type="match status" value="2"/>
</dbReference>
<keyword evidence="4" id="KW-1003">Cell membrane</keyword>
<evidence type="ECO:0000256" key="6">
    <source>
        <dbReference type="ARBA" id="ARBA00022989"/>
    </source>
</evidence>
<feature type="transmembrane region" description="Helical" evidence="9">
    <location>
        <begin position="331"/>
        <end position="352"/>
    </location>
</feature>
<dbReference type="GO" id="GO:0055085">
    <property type="term" value="P:transmembrane transport"/>
    <property type="evidence" value="ECO:0007669"/>
    <property type="project" value="TreeGrafter"/>
</dbReference>
<evidence type="ECO:0000256" key="8">
    <source>
        <dbReference type="SAM" id="MobiDB-lite"/>
    </source>
</evidence>
<feature type="transmembrane region" description="Helical" evidence="9">
    <location>
        <begin position="289"/>
        <end position="310"/>
    </location>
</feature>
<feature type="transmembrane region" description="Helical" evidence="9">
    <location>
        <begin position="358"/>
        <end position="381"/>
    </location>
</feature>
<accession>A0A5B9M591</accession>
<evidence type="ECO:0000256" key="5">
    <source>
        <dbReference type="ARBA" id="ARBA00022692"/>
    </source>
</evidence>
<keyword evidence="3" id="KW-0813">Transport</keyword>
<reference evidence="10 11" key="1">
    <citation type="submission" date="2019-02" db="EMBL/GenBank/DDBJ databases">
        <title>Planctomycetal bacteria perform biofilm scaping via a novel small molecule.</title>
        <authorList>
            <person name="Jeske O."/>
            <person name="Boedeker C."/>
            <person name="Wiegand S."/>
            <person name="Breitling P."/>
            <person name="Kallscheuer N."/>
            <person name="Jogler M."/>
            <person name="Rohde M."/>
            <person name="Petersen J."/>
            <person name="Medema M.H."/>
            <person name="Surup F."/>
            <person name="Jogler C."/>
        </authorList>
    </citation>
    <scope>NUCLEOTIDE SEQUENCE [LARGE SCALE GENOMIC DNA]</scope>
    <source>
        <strain evidence="10 11">Mal15</strain>
    </source>
</reference>
<dbReference type="EMBL" id="CP036264">
    <property type="protein sequence ID" value="QEF96271.1"/>
    <property type="molecule type" value="Genomic_DNA"/>
</dbReference>
<dbReference type="PANTHER" id="PTHR21716">
    <property type="entry name" value="TRANSMEMBRANE PROTEIN"/>
    <property type="match status" value="1"/>
</dbReference>